<gene>
    <name evidence="3" type="ORF">B0T15DRAFT_510910</name>
</gene>
<keyword evidence="4" id="KW-1185">Reference proteome</keyword>
<dbReference type="InterPro" id="IPR052895">
    <property type="entry name" value="HetReg/Transcr_Mod"/>
</dbReference>
<dbReference type="GeneID" id="87886710"/>
<evidence type="ECO:0000313" key="4">
    <source>
        <dbReference type="Proteomes" id="UP001273166"/>
    </source>
</evidence>
<evidence type="ECO:0000313" key="3">
    <source>
        <dbReference type="EMBL" id="KAK3307660.1"/>
    </source>
</evidence>
<feature type="domain" description="Heterokaryon incompatibility" evidence="2">
    <location>
        <begin position="53"/>
        <end position="187"/>
    </location>
</feature>
<dbReference type="PANTHER" id="PTHR24148">
    <property type="entry name" value="ANKYRIN REPEAT DOMAIN-CONTAINING PROTEIN 39 HOMOLOG-RELATED"/>
    <property type="match status" value="1"/>
</dbReference>
<organism evidence="3 4">
    <name type="scientific">Chaetomium strumarium</name>
    <dbReference type="NCBI Taxonomy" id="1170767"/>
    <lineage>
        <taxon>Eukaryota</taxon>
        <taxon>Fungi</taxon>
        <taxon>Dikarya</taxon>
        <taxon>Ascomycota</taxon>
        <taxon>Pezizomycotina</taxon>
        <taxon>Sordariomycetes</taxon>
        <taxon>Sordariomycetidae</taxon>
        <taxon>Sordariales</taxon>
        <taxon>Chaetomiaceae</taxon>
        <taxon>Chaetomium</taxon>
    </lineage>
</organism>
<protein>
    <submittedName>
        <fullName evidence="3">Heterokaryon incompatibility protein-domain-containing protein</fullName>
    </submittedName>
</protein>
<reference evidence="3" key="1">
    <citation type="journal article" date="2023" name="Mol. Phylogenet. Evol.">
        <title>Genome-scale phylogeny and comparative genomics of the fungal order Sordariales.</title>
        <authorList>
            <person name="Hensen N."/>
            <person name="Bonometti L."/>
            <person name="Westerberg I."/>
            <person name="Brannstrom I.O."/>
            <person name="Guillou S."/>
            <person name="Cros-Aarteil S."/>
            <person name="Calhoun S."/>
            <person name="Haridas S."/>
            <person name="Kuo A."/>
            <person name="Mondo S."/>
            <person name="Pangilinan J."/>
            <person name="Riley R."/>
            <person name="LaButti K."/>
            <person name="Andreopoulos B."/>
            <person name="Lipzen A."/>
            <person name="Chen C."/>
            <person name="Yan M."/>
            <person name="Daum C."/>
            <person name="Ng V."/>
            <person name="Clum A."/>
            <person name="Steindorff A."/>
            <person name="Ohm R.A."/>
            <person name="Martin F."/>
            <person name="Silar P."/>
            <person name="Natvig D.O."/>
            <person name="Lalanne C."/>
            <person name="Gautier V."/>
            <person name="Ament-Velasquez S.L."/>
            <person name="Kruys A."/>
            <person name="Hutchinson M.I."/>
            <person name="Powell A.J."/>
            <person name="Barry K."/>
            <person name="Miller A.N."/>
            <person name="Grigoriev I.V."/>
            <person name="Debuchy R."/>
            <person name="Gladieux P."/>
            <person name="Hiltunen Thoren M."/>
            <person name="Johannesson H."/>
        </authorList>
    </citation>
    <scope>NUCLEOTIDE SEQUENCE</scope>
    <source>
        <strain evidence="3">CBS 333.67</strain>
    </source>
</reference>
<dbReference type="AlphaFoldDB" id="A0AAJ0GXQ6"/>
<dbReference type="Proteomes" id="UP001273166">
    <property type="component" value="Unassembled WGS sequence"/>
</dbReference>
<comment type="caution">
    <text evidence="3">The sequence shown here is derived from an EMBL/GenBank/DDBJ whole genome shotgun (WGS) entry which is preliminary data.</text>
</comment>
<feature type="compositionally biased region" description="Acidic residues" evidence="1">
    <location>
        <begin position="453"/>
        <end position="473"/>
    </location>
</feature>
<dbReference type="RefSeq" id="XP_062723440.1">
    <property type="nucleotide sequence ID" value="XM_062867881.1"/>
</dbReference>
<dbReference type="EMBL" id="JAUDZG010000003">
    <property type="protein sequence ID" value="KAK3307660.1"/>
    <property type="molecule type" value="Genomic_DNA"/>
</dbReference>
<reference evidence="3" key="2">
    <citation type="submission" date="2023-06" db="EMBL/GenBank/DDBJ databases">
        <authorList>
            <consortium name="Lawrence Berkeley National Laboratory"/>
            <person name="Mondo S.J."/>
            <person name="Hensen N."/>
            <person name="Bonometti L."/>
            <person name="Westerberg I."/>
            <person name="Brannstrom I.O."/>
            <person name="Guillou S."/>
            <person name="Cros-Aarteil S."/>
            <person name="Calhoun S."/>
            <person name="Haridas S."/>
            <person name="Kuo A."/>
            <person name="Pangilinan J."/>
            <person name="Riley R."/>
            <person name="Labutti K."/>
            <person name="Andreopoulos B."/>
            <person name="Lipzen A."/>
            <person name="Chen C."/>
            <person name="Yanf M."/>
            <person name="Daum C."/>
            <person name="Ng V."/>
            <person name="Clum A."/>
            <person name="Steindorff A."/>
            <person name="Ohm R."/>
            <person name="Martin F."/>
            <person name="Silar P."/>
            <person name="Natvig D."/>
            <person name="Lalanne C."/>
            <person name="Gautier V."/>
            <person name="Ament-Velasquez S.L."/>
            <person name="Kruys A."/>
            <person name="Hutchinson M.I."/>
            <person name="Powell A.J."/>
            <person name="Barry K."/>
            <person name="Miller A.N."/>
            <person name="Grigoriev I.V."/>
            <person name="Debuchy R."/>
            <person name="Gladieux P."/>
            <person name="Thoren M.H."/>
            <person name="Johannesson H."/>
        </authorList>
    </citation>
    <scope>NUCLEOTIDE SEQUENCE</scope>
    <source>
        <strain evidence="3">CBS 333.67</strain>
    </source>
</reference>
<name>A0AAJ0GXQ6_9PEZI</name>
<feature type="region of interest" description="Disordered" evidence="1">
    <location>
        <begin position="443"/>
        <end position="475"/>
    </location>
</feature>
<dbReference type="Pfam" id="PF06985">
    <property type="entry name" value="HET"/>
    <property type="match status" value="1"/>
</dbReference>
<accession>A0AAJ0GXQ6</accession>
<dbReference type="InterPro" id="IPR010730">
    <property type="entry name" value="HET"/>
</dbReference>
<sequence>MPPSSNFSYQPLAHGQEQIRILQLLPSVDKHAEVSATFQVESVTQPQHPPPDFEALSYMWGDQTDRVIISLDGHAFSLSRRLRGTLQDLREATRPRRLWIDAICINQADVEERNQQVKLMRMIYQRARTVLIWLDRPVHVGHPAIQQLQRMSDKSEVAELGDNPDFWDPVCNLFRDPYWSRIWIQQEISLASALRLFCRETELSVYSLYHFLRILRERATAEVLQPSKMPWSAKQPRLSLPRRFGRPDSHLQPREGTTFSASHMDLLPTLSATNRLGCSDDKDRVYGVMFLARCCDEEDIRVDYTLTVPEVYTEVARFLLTKYRSTRFLLYSSPDQDPTAIADRTPSWVPDWRYRSLRPWGAGRLASLVAAVDAATAKPNAGSHVAAPEILNGGVLSLLAIKVDAVAKTYHHLFRRGVLSMSLSGFDGACTLIIRDAIKQQQQQSFPKGVEPPGDDDVIMSNNPEEEKEEEEAREPWKALMRTLGALDHRDKNSRLRFEPGLYRGAWELLNYWKGARTDIDATTYRLANAREDGACPEYARHFVSVVWMVSIKGYTPFLSVDGRMGLAPPRARADDEIWLVPGCELPMLLRRCPDGKFLVVGWGYVDGVNLWEPVGGFKAMDEVGEGERIAGFSVERIQLR</sequence>
<dbReference type="PANTHER" id="PTHR24148:SF64">
    <property type="entry name" value="HETEROKARYON INCOMPATIBILITY DOMAIN-CONTAINING PROTEIN"/>
    <property type="match status" value="1"/>
</dbReference>
<evidence type="ECO:0000256" key="1">
    <source>
        <dbReference type="SAM" id="MobiDB-lite"/>
    </source>
</evidence>
<evidence type="ECO:0000259" key="2">
    <source>
        <dbReference type="Pfam" id="PF06985"/>
    </source>
</evidence>
<proteinExistence type="predicted"/>